<dbReference type="AlphaFoldDB" id="X8J2H3"/>
<sequence>MAKPISQFAVSQGRTRNLVRSIGRNGKQEGKIGHAKRNALGCAGLDSHLVQIHDHPRYRSPNLRLLVLHGLLTKTRRCGSDVRVANGCLVTSRLKTFGILSPWGGKRCLRWIPRLPSRRTSRPRERGPTVSVVKRGPGEIWRQYRKRSERSNWRLGDLG</sequence>
<comment type="caution">
    <text evidence="1">The sequence shown here is derived from an EMBL/GenBank/DDBJ whole genome shotgun (WGS) entry which is preliminary data.</text>
</comment>
<protein>
    <submittedName>
        <fullName evidence="1">Uncharacterized protein</fullName>
    </submittedName>
</protein>
<accession>X8J2H3</accession>
<dbReference type="Proteomes" id="UP000030108">
    <property type="component" value="Unassembled WGS sequence"/>
</dbReference>
<proteinExistence type="predicted"/>
<reference evidence="2" key="1">
    <citation type="journal article" date="2014" name="Genome Announc.">
        <title>Draft genome sequence of the plant-pathogenic soil fungus Rhizoctonia solani anastomosis group 3 strain Rhs1AP.</title>
        <authorList>
            <person name="Cubeta M.A."/>
            <person name="Thomas E."/>
            <person name="Dean R.A."/>
            <person name="Jabaji S."/>
            <person name="Neate S.M."/>
            <person name="Tavantzis S."/>
            <person name="Toda T."/>
            <person name="Vilgalys R."/>
            <person name="Bharathan N."/>
            <person name="Fedorova-Abrams N."/>
            <person name="Pakala S.B."/>
            <person name="Pakala S.M."/>
            <person name="Zafar N."/>
            <person name="Joardar V."/>
            <person name="Losada L."/>
            <person name="Nierman W.C."/>
        </authorList>
    </citation>
    <scope>NUCLEOTIDE SEQUENCE [LARGE SCALE GENOMIC DNA]</scope>
    <source>
        <strain evidence="2">AG-3</strain>
    </source>
</reference>
<name>X8J2H3_9AGAM</name>
<evidence type="ECO:0000313" key="1">
    <source>
        <dbReference type="EMBL" id="EUC55719.1"/>
    </source>
</evidence>
<dbReference type="EMBL" id="JATN01000322">
    <property type="protein sequence ID" value="EUC55719.1"/>
    <property type="molecule type" value="Genomic_DNA"/>
</dbReference>
<gene>
    <name evidence="1" type="ORF">RSOL_128290</name>
</gene>
<evidence type="ECO:0000313" key="2">
    <source>
        <dbReference type="Proteomes" id="UP000030108"/>
    </source>
</evidence>
<organism evidence="1 2">
    <name type="scientific">Rhizoctonia solani AG-3 Rhs1AP</name>
    <dbReference type="NCBI Taxonomy" id="1086054"/>
    <lineage>
        <taxon>Eukaryota</taxon>
        <taxon>Fungi</taxon>
        <taxon>Dikarya</taxon>
        <taxon>Basidiomycota</taxon>
        <taxon>Agaricomycotina</taxon>
        <taxon>Agaricomycetes</taxon>
        <taxon>Cantharellales</taxon>
        <taxon>Ceratobasidiaceae</taxon>
        <taxon>Rhizoctonia</taxon>
    </lineage>
</organism>